<comment type="caution">
    <text evidence="10">The sequence shown here is derived from an EMBL/GenBank/DDBJ whole genome shotgun (WGS) entry which is preliminary data.</text>
</comment>
<keyword evidence="11" id="KW-1185">Reference proteome</keyword>
<dbReference type="Gene3D" id="1.10.510.10">
    <property type="entry name" value="Transferase(Phosphotransferase) domain 1"/>
    <property type="match status" value="1"/>
</dbReference>
<protein>
    <recommendedName>
        <fullName evidence="1">dual-specificity kinase</fullName>
        <ecNumber evidence="1">2.7.12.1</ecNumber>
    </recommendedName>
</protein>
<dbReference type="SMART" id="SM00220">
    <property type="entry name" value="S_TKc"/>
    <property type="match status" value="1"/>
</dbReference>
<dbReference type="CDD" id="cd22809">
    <property type="entry name" value="Complexin_NTD_CPLX_III_IV"/>
    <property type="match status" value="1"/>
</dbReference>
<dbReference type="GO" id="GO:0004712">
    <property type="term" value="F:protein serine/threonine/tyrosine kinase activity"/>
    <property type="evidence" value="ECO:0007669"/>
    <property type="project" value="UniProtKB-EC"/>
</dbReference>
<dbReference type="GO" id="GO:0005524">
    <property type="term" value="F:ATP binding"/>
    <property type="evidence" value="ECO:0007669"/>
    <property type="project" value="UniProtKB-KW"/>
</dbReference>
<evidence type="ECO:0000256" key="2">
    <source>
        <dbReference type="ARBA" id="ARBA00022527"/>
    </source>
</evidence>
<dbReference type="GO" id="GO:0043484">
    <property type="term" value="P:regulation of RNA splicing"/>
    <property type="evidence" value="ECO:0007669"/>
    <property type="project" value="TreeGrafter"/>
</dbReference>
<dbReference type="EC" id="2.7.12.1" evidence="1"/>
<evidence type="ECO:0000256" key="5">
    <source>
        <dbReference type="ARBA" id="ARBA00022777"/>
    </source>
</evidence>
<sequence>MFYYPTALTRHTGCFSTVWLAATKGIKVSRRDYLKVNVKSSCDDIMDYVLVRMPPPRPGLPRPRFSLYLSSQLQYGVVVVYHQQCVILLNEIRTTLDKLTKYKVSENINLDDKAGPSLCVPDALLLLNETEWAANPHFGVMIDDTTALSPRTLTLMGDMFVDAALSDRTGSPSMPRSPPQSSITASLDSITLREKDPVTIQTAEFDGQELPDLQSDMIDFLLDQEEDYLGEGREAGGAMGAEGSSKPATLAEQDEDPVELERTEMGAERDRTKDLTGSSIVSQPTVVSSEDAIIMPQEETPAQPPMALRGEGMPVPAPRIPSLPEEEVLETLALSQGELEQRISDPLTETQRPQLPPAPSHRMLPAAQLLTEPCNILPEAIQSLWRRAAVITSLSGSDLQVGERGTEQSSGSEGDREALREQHPQELQALEEDQRGAESDSERGREAERLRDQQELQDGKLDDIPEEVDLEIAEQSFNVDLPGGVCTLFWRLLENIASRKLSVEQDQPYGDIRVLPRRGSSEQKQAKKGKDTENGHLIYKPGDVLQDRYEILNTLGEGTFGKVVHCVDNDRTFDFLKRNNFLPYPVDHIRQMGQQICGAKCDERRVKDPTVRLVDFGSATFDHEHHSLVISTRHYRAPENYLRAKAMDHYQLLDLLDKALAYEPSDRIALSTALSHSFFLPPHQQRYSSLDDESCIMDSVVRKSLRAPIRKLTSCVSGAEEKEAEALLLGQQQQLTPGPPCPTTKQTWTGRGKKLRETLNAQKNAERASMRAHFRRKHQLTKNSKDTDHLRSLGGRLALPRQLANIVHSDSRSKDAKDGFNLLKAFQGLSFHTGPLTGAPRCKTSSSHQAANRDPCRVM</sequence>
<keyword evidence="3" id="KW-0808">Transferase</keyword>
<feature type="domain" description="Protein kinase" evidence="9">
    <location>
        <begin position="549"/>
        <end position="679"/>
    </location>
</feature>
<feature type="region of interest" description="Disordered" evidence="8">
    <location>
        <begin position="233"/>
        <end position="284"/>
    </location>
</feature>
<dbReference type="Gene3D" id="3.30.200.20">
    <property type="entry name" value="Phosphorylase Kinase, domain 1"/>
    <property type="match status" value="1"/>
</dbReference>
<keyword evidence="6" id="KW-0067">ATP-binding</keyword>
<feature type="compositionally biased region" description="Basic and acidic residues" evidence="8">
    <location>
        <begin position="432"/>
        <end position="463"/>
    </location>
</feature>
<dbReference type="EMBL" id="JANIIK010000109">
    <property type="protein sequence ID" value="KAJ3597516.1"/>
    <property type="molecule type" value="Genomic_DNA"/>
</dbReference>
<proteinExistence type="inferred from homology"/>
<feature type="compositionally biased region" description="Basic and acidic residues" evidence="8">
    <location>
        <begin position="519"/>
        <end position="534"/>
    </location>
</feature>
<dbReference type="SUPFAM" id="SSF56112">
    <property type="entry name" value="Protein kinase-like (PK-like)"/>
    <property type="match status" value="1"/>
</dbReference>
<keyword evidence="2" id="KW-0723">Serine/threonine-protein kinase</keyword>
<dbReference type="OrthoDB" id="10071381at2759"/>
<evidence type="ECO:0000256" key="8">
    <source>
        <dbReference type="SAM" id="MobiDB-lite"/>
    </source>
</evidence>
<keyword evidence="4" id="KW-0547">Nucleotide-binding</keyword>
<feature type="region of interest" description="Disordered" evidence="8">
    <location>
        <begin position="515"/>
        <end position="537"/>
    </location>
</feature>
<evidence type="ECO:0000256" key="1">
    <source>
        <dbReference type="ARBA" id="ARBA00013203"/>
    </source>
</evidence>
<dbReference type="Proteomes" id="UP001148018">
    <property type="component" value="Unassembled WGS sequence"/>
</dbReference>
<accession>A0A9Q0DZQ3</accession>
<feature type="region of interest" description="Disordered" evidence="8">
    <location>
        <begin position="398"/>
        <end position="463"/>
    </location>
</feature>
<comment type="similarity">
    <text evidence="7">Belongs to the protein kinase superfamily. CMGC Ser/Thr protein kinase family. Lammer subfamily.</text>
</comment>
<evidence type="ECO:0000313" key="11">
    <source>
        <dbReference type="Proteomes" id="UP001148018"/>
    </source>
</evidence>
<dbReference type="Pfam" id="PF04825">
    <property type="entry name" value="Rad21_Rec8_N"/>
    <property type="match status" value="1"/>
</dbReference>
<feature type="compositionally biased region" description="Polar residues" evidence="8">
    <location>
        <begin position="275"/>
        <end position="284"/>
    </location>
</feature>
<feature type="compositionally biased region" description="Basic and acidic residues" evidence="8">
    <location>
        <begin position="259"/>
        <end position="274"/>
    </location>
</feature>
<organism evidence="10 11">
    <name type="scientific">Muraenolepis orangiensis</name>
    <name type="common">Patagonian moray cod</name>
    <dbReference type="NCBI Taxonomy" id="630683"/>
    <lineage>
        <taxon>Eukaryota</taxon>
        <taxon>Metazoa</taxon>
        <taxon>Chordata</taxon>
        <taxon>Craniata</taxon>
        <taxon>Vertebrata</taxon>
        <taxon>Euteleostomi</taxon>
        <taxon>Actinopterygii</taxon>
        <taxon>Neopterygii</taxon>
        <taxon>Teleostei</taxon>
        <taxon>Neoteleostei</taxon>
        <taxon>Acanthomorphata</taxon>
        <taxon>Zeiogadaria</taxon>
        <taxon>Gadariae</taxon>
        <taxon>Gadiformes</taxon>
        <taxon>Muraenolepidoidei</taxon>
        <taxon>Muraenolepididae</taxon>
        <taxon>Muraenolepis</taxon>
    </lineage>
</organism>
<evidence type="ECO:0000256" key="7">
    <source>
        <dbReference type="ARBA" id="ARBA00037966"/>
    </source>
</evidence>
<keyword evidence="5" id="KW-0418">Kinase</keyword>
<dbReference type="InterPro" id="IPR011009">
    <property type="entry name" value="Kinase-like_dom_sf"/>
</dbReference>
<name>A0A9Q0DZQ3_9TELE</name>
<evidence type="ECO:0000256" key="6">
    <source>
        <dbReference type="ARBA" id="ARBA00022840"/>
    </source>
</evidence>
<gene>
    <name evidence="10" type="ORF">NHX12_001039</name>
</gene>
<feature type="region of interest" description="Disordered" evidence="8">
    <location>
        <begin position="835"/>
        <end position="859"/>
    </location>
</feature>
<evidence type="ECO:0000313" key="10">
    <source>
        <dbReference type="EMBL" id="KAJ3597516.1"/>
    </source>
</evidence>
<dbReference type="PANTHER" id="PTHR45646:SF11">
    <property type="entry name" value="SERINE_THREONINE-PROTEIN KINASE DOA"/>
    <property type="match status" value="1"/>
</dbReference>
<evidence type="ECO:0000259" key="9">
    <source>
        <dbReference type="SMART" id="SM00220"/>
    </source>
</evidence>
<dbReference type="AlphaFoldDB" id="A0A9Q0DZQ3"/>
<feature type="compositionally biased region" description="Basic and acidic residues" evidence="8">
    <location>
        <begin position="413"/>
        <end position="424"/>
    </location>
</feature>
<dbReference type="InterPro" id="IPR000719">
    <property type="entry name" value="Prot_kinase_dom"/>
</dbReference>
<dbReference type="InterPro" id="IPR051175">
    <property type="entry name" value="CLK_kinases"/>
</dbReference>
<evidence type="ECO:0000256" key="3">
    <source>
        <dbReference type="ARBA" id="ARBA00022679"/>
    </source>
</evidence>
<dbReference type="PANTHER" id="PTHR45646">
    <property type="entry name" value="SERINE/THREONINE-PROTEIN KINASE DOA-RELATED"/>
    <property type="match status" value="1"/>
</dbReference>
<evidence type="ECO:0000256" key="4">
    <source>
        <dbReference type="ARBA" id="ARBA00022741"/>
    </source>
</evidence>
<reference evidence="10" key="1">
    <citation type="submission" date="2022-07" db="EMBL/GenBank/DDBJ databases">
        <title>Chromosome-level genome of Muraenolepis orangiensis.</title>
        <authorList>
            <person name="Kim J."/>
        </authorList>
    </citation>
    <scope>NUCLEOTIDE SEQUENCE</scope>
    <source>
        <strain evidence="10">KU_S4_2022</strain>
        <tissue evidence="10">Muscle</tissue>
    </source>
</reference>
<dbReference type="InterPro" id="IPR006910">
    <property type="entry name" value="Rad21_Rec8_N"/>
</dbReference>
<dbReference type="GO" id="GO:0004674">
    <property type="term" value="F:protein serine/threonine kinase activity"/>
    <property type="evidence" value="ECO:0007669"/>
    <property type="project" value="UniProtKB-KW"/>
</dbReference>
<dbReference type="GO" id="GO:0005634">
    <property type="term" value="C:nucleus"/>
    <property type="evidence" value="ECO:0007669"/>
    <property type="project" value="TreeGrafter"/>
</dbReference>